<name>A0A1V0SIK0_9VIRU</name>
<organism evidence="1">
    <name type="scientific">Klosneuvirus KNV1</name>
    <dbReference type="NCBI Taxonomy" id="1977640"/>
    <lineage>
        <taxon>Viruses</taxon>
        <taxon>Varidnaviria</taxon>
        <taxon>Bamfordvirae</taxon>
        <taxon>Nucleocytoviricota</taxon>
        <taxon>Megaviricetes</taxon>
        <taxon>Imitervirales</taxon>
        <taxon>Mimiviridae</taxon>
        <taxon>Klosneuvirinae</taxon>
        <taxon>Klosneuvirus</taxon>
    </lineage>
</organism>
<protein>
    <submittedName>
        <fullName evidence="1">Uncharacterized protein</fullName>
    </submittedName>
</protein>
<sequence length="225" mass="27051">MISSDNFKKYLFNSITYIDGNMDDKIKYFQEYINEFWVSICICKDGSKNNLFKDFHFQGIMMNQSDVLKKDFSFETVLTDNLAKMDKLIIIEKMTSELINSEYMRDIFNNNKELNITIIILSFNPLKDKNLLNLVDKIIFAKKDDIKNIYFRCFLTYPIYDVFQRKMTELKNNQYMIYLKRSDNYLICENRFIMLDYENYHTNYEDMNIENNDCGVEEIVLTIVI</sequence>
<accession>A0A1V0SIK0</accession>
<dbReference type="EMBL" id="KY684108">
    <property type="protein sequence ID" value="ARF11556.1"/>
    <property type="molecule type" value="Genomic_DNA"/>
</dbReference>
<reference evidence="1" key="1">
    <citation type="journal article" date="2017" name="Science">
        <title>Giant viruses with an expanded complement of translation system components.</title>
        <authorList>
            <person name="Schulz F."/>
            <person name="Yutin N."/>
            <person name="Ivanova N.N."/>
            <person name="Ortega D.R."/>
            <person name="Lee T.K."/>
            <person name="Vierheilig J."/>
            <person name="Daims H."/>
            <person name="Horn M."/>
            <person name="Wagner M."/>
            <person name="Jensen G.J."/>
            <person name="Kyrpides N.C."/>
            <person name="Koonin E.V."/>
            <person name="Woyke T."/>
        </authorList>
    </citation>
    <scope>NUCLEOTIDE SEQUENCE</scope>
    <source>
        <strain evidence="1">KNV1</strain>
    </source>
</reference>
<proteinExistence type="predicted"/>
<evidence type="ECO:0000313" key="1">
    <source>
        <dbReference type="EMBL" id="ARF11556.1"/>
    </source>
</evidence>
<gene>
    <name evidence="1" type="ORF">Klosneuvirus_1_413</name>
</gene>